<feature type="domain" description="Methyltransferase type 11" evidence="1">
    <location>
        <begin position="56"/>
        <end position="157"/>
    </location>
</feature>
<evidence type="ECO:0000313" key="3">
    <source>
        <dbReference type="Proteomes" id="UP001345013"/>
    </source>
</evidence>
<keyword evidence="3" id="KW-1185">Reference proteome</keyword>
<proteinExistence type="predicted"/>
<gene>
    <name evidence="2" type="ORF">LTR24_010694</name>
</gene>
<dbReference type="InterPro" id="IPR029063">
    <property type="entry name" value="SAM-dependent_MTases_sf"/>
</dbReference>
<evidence type="ECO:0000313" key="2">
    <source>
        <dbReference type="EMBL" id="KAK5069684.1"/>
    </source>
</evidence>
<dbReference type="Pfam" id="PF08241">
    <property type="entry name" value="Methyltransf_11"/>
    <property type="match status" value="1"/>
</dbReference>
<name>A0ABR0JTA2_9EURO</name>
<dbReference type="Gene3D" id="3.40.50.150">
    <property type="entry name" value="Vaccinia Virus protein VP39"/>
    <property type="match status" value="1"/>
</dbReference>
<organism evidence="2 3">
    <name type="scientific">Lithohypha guttulata</name>
    <dbReference type="NCBI Taxonomy" id="1690604"/>
    <lineage>
        <taxon>Eukaryota</taxon>
        <taxon>Fungi</taxon>
        <taxon>Dikarya</taxon>
        <taxon>Ascomycota</taxon>
        <taxon>Pezizomycotina</taxon>
        <taxon>Eurotiomycetes</taxon>
        <taxon>Chaetothyriomycetidae</taxon>
        <taxon>Chaetothyriales</taxon>
        <taxon>Trichomeriaceae</taxon>
        <taxon>Lithohypha</taxon>
    </lineage>
</organism>
<dbReference type="SUPFAM" id="SSF53335">
    <property type="entry name" value="S-adenosyl-L-methionine-dependent methyltransferases"/>
    <property type="match status" value="1"/>
</dbReference>
<dbReference type="Proteomes" id="UP001345013">
    <property type="component" value="Unassembled WGS sequence"/>
</dbReference>
<dbReference type="CDD" id="cd02440">
    <property type="entry name" value="AdoMet_MTases"/>
    <property type="match status" value="1"/>
</dbReference>
<protein>
    <recommendedName>
        <fullName evidence="1">Methyltransferase type 11 domain-containing protein</fullName>
    </recommendedName>
</protein>
<dbReference type="PANTHER" id="PTHR44942">
    <property type="entry name" value="METHYLTRANSF_11 DOMAIN-CONTAINING PROTEIN"/>
    <property type="match status" value="1"/>
</dbReference>
<sequence>MSQLTSIPFSTEKTFRSYNQEQGKAYAQIRLDYHPSVYQAIIDHHLSTDGQLGTLLDVGCGPGTAAYCLASRFAHTIGIDPSEGMIATARSLGDAKSTSEPVRFEVSTAEELGRKLSPPIKDHSIDLITAANAAHWFDMSRFWPSTARVLRPGGSVALWTSGHICAHPSMPNADAIQAAMARIEEQYLMQYYERGNLLTRNRYLDLPLPWTLAQPVPEFDESNFLRKEWDVAEKFFADQQEVDLDTFEKMMSTGSAVTRWREAHPDAVGTEHDVVRMLRREIERLLHEAGVEKGQEKVKGAVQGVVLMMKKKA</sequence>
<dbReference type="InterPro" id="IPR013216">
    <property type="entry name" value="Methyltransf_11"/>
</dbReference>
<dbReference type="EMBL" id="JAVRRG010000439">
    <property type="protein sequence ID" value="KAK5069684.1"/>
    <property type="molecule type" value="Genomic_DNA"/>
</dbReference>
<dbReference type="InterPro" id="IPR051052">
    <property type="entry name" value="Diverse_substrate_MTase"/>
</dbReference>
<comment type="caution">
    <text evidence="2">The sequence shown here is derived from an EMBL/GenBank/DDBJ whole genome shotgun (WGS) entry which is preliminary data.</text>
</comment>
<reference evidence="2 3" key="1">
    <citation type="submission" date="2023-08" db="EMBL/GenBank/DDBJ databases">
        <title>Black Yeasts Isolated from many extreme environments.</title>
        <authorList>
            <person name="Coleine C."/>
            <person name="Stajich J.E."/>
            <person name="Selbmann L."/>
        </authorList>
    </citation>
    <scope>NUCLEOTIDE SEQUENCE [LARGE SCALE GENOMIC DNA]</scope>
    <source>
        <strain evidence="2 3">CCFEE 5885</strain>
    </source>
</reference>
<accession>A0ABR0JTA2</accession>
<evidence type="ECO:0000259" key="1">
    <source>
        <dbReference type="Pfam" id="PF08241"/>
    </source>
</evidence>
<dbReference type="PANTHER" id="PTHR44942:SF10">
    <property type="entry name" value="METHYLTRANSFERASE TYPE 11 DOMAIN-CONTAINING PROTEIN"/>
    <property type="match status" value="1"/>
</dbReference>